<organism evidence="2 3">
    <name type="scientific">Kordiimonas lipolytica</name>
    <dbReference type="NCBI Taxonomy" id="1662421"/>
    <lineage>
        <taxon>Bacteria</taxon>
        <taxon>Pseudomonadati</taxon>
        <taxon>Pseudomonadota</taxon>
        <taxon>Alphaproteobacteria</taxon>
        <taxon>Kordiimonadales</taxon>
        <taxon>Kordiimonadaceae</taxon>
        <taxon>Kordiimonas</taxon>
    </lineage>
</organism>
<proteinExistence type="predicted"/>
<protein>
    <submittedName>
        <fullName evidence="2">Uncharacterized protein</fullName>
    </submittedName>
</protein>
<comment type="caution">
    <text evidence="2">The sequence shown here is derived from an EMBL/GenBank/DDBJ whole genome shotgun (WGS) entry which is preliminary data.</text>
</comment>
<dbReference type="RefSeq" id="WP_156431849.1">
    <property type="nucleotide sequence ID" value="NZ_JBHSCR010000014.1"/>
</dbReference>
<evidence type="ECO:0000313" key="3">
    <source>
        <dbReference type="Proteomes" id="UP001595776"/>
    </source>
</evidence>
<feature type="region of interest" description="Disordered" evidence="1">
    <location>
        <begin position="120"/>
        <end position="157"/>
    </location>
</feature>
<dbReference type="Proteomes" id="UP001595776">
    <property type="component" value="Unassembled WGS sequence"/>
</dbReference>
<gene>
    <name evidence="2" type="ORF">ACFO5Q_13860</name>
</gene>
<feature type="compositionally biased region" description="Low complexity" evidence="1">
    <location>
        <begin position="1"/>
        <end position="17"/>
    </location>
</feature>
<keyword evidence="3" id="KW-1185">Reference proteome</keyword>
<reference evidence="3" key="1">
    <citation type="journal article" date="2019" name="Int. J. Syst. Evol. Microbiol.">
        <title>The Global Catalogue of Microorganisms (GCM) 10K type strain sequencing project: providing services to taxonomists for standard genome sequencing and annotation.</title>
        <authorList>
            <consortium name="The Broad Institute Genomics Platform"/>
            <consortium name="The Broad Institute Genome Sequencing Center for Infectious Disease"/>
            <person name="Wu L."/>
            <person name="Ma J."/>
        </authorList>
    </citation>
    <scope>NUCLEOTIDE SEQUENCE [LARGE SCALE GENOMIC DNA]</scope>
    <source>
        <strain evidence="3">CGMCC 1.15304</strain>
    </source>
</reference>
<feature type="region of interest" description="Disordered" evidence="1">
    <location>
        <begin position="1"/>
        <end position="69"/>
    </location>
</feature>
<sequence>MADAAFAASSRGASPVSRAERPSARPSSASSGQSADFSRSLNQGQGESGRLLPGQGTPPPQPGRGLLGNGVSFLLAQTRTQEANAPLPPVSNFERAKNRYLATQSNIKDTIAANSILRGEASDASVAEDAASHAHVYDDDVEEAQSGPVQYASGSLI</sequence>
<dbReference type="EMBL" id="JBHSCR010000014">
    <property type="protein sequence ID" value="MFC4348934.1"/>
    <property type="molecule type" value="Genomic_DNA"/>
</dbReference>
<evidence type="ECO:0000256" key="1">
    <source>
        <dbReference type="SAM" id="MobiDB-lite"/>
    </source>
</evidence>
<name>A0ABV8UEM5_9PROT</name>
<accession>A0ABV8UEM5</accession>
<feature type="compositionally biased region" description="Low complexity" evidence="1">
    <location>
        <begin position="24"/>
        <end position="40"/>
    </location>
</feature>
<evidence type="ECO:0000313" key="2">
    <source>
        <dbReference type="EMBL" id="MFC4348934.1"/>
    </source>
</evidence>